<evidence type="ECO:0000313" key="4">
    <source>
        <dbReference type="Proteomes" id="UP000054854"/>
    </source>
</evidence>
<dbReference type="RefSeq" id="WP_058465542.1">
    <property type="nucleotide sequence ID" value="NZ_CAAAHQ010000025.1"/>
</dbReference>
<reference evidence="3 5" key="2">
    <citation type="submission" date="2018-06" db="EMBL/GenBank/DDBJ databases">
        <authorList>
            <consortium name="Pathogen Informatics"/>
            <person name="Doyle S."/>
        </authorList>
    </citation>
    <scope>NUCLEOTIDE SEQUENCE [LARGE SCALE GENOMIC DNA]</scope>
    <source>
        <strain evidence="3 5">NCTC12438</strain>
    </source>
</reference>
<name>A0A378IUV6_9GAMM</name>
<feature type="compositionally biased region" description="Basic and acidic residues" evidence="1">
    <location>
        <begin position="1"/>
        <end position="22"/>
    </location>
</feature>
<keyword evidence="4" id="KW-1185">Reference proteome</keyword>
<evidence type="ECO:0000313" key="2">
    <source>
        <dbReference type="EMBL" id="KTC83025.1"/>
    </source>
</evidence>
<evidence type="ECO:0000256" key="1">
    <source>
        <dbReference type="SAM" id="MobiDB-lite"/>
    </source>
</evidence>
<protein>
    <submittedName>
        <fullName evidence="3">Uncharacterized protein</fullName>
    </submittedName>
</protein>
<dbReference type="Proteomes" id="UP000054854">
    <property type="component" value="Unassembled WGS sequence"/>
</dbReference>
<reference evidence="2 4" key="1">
    <citation type="submission" date="2015-11" db="EMBL/GenBank/DDBJ databases">
        <title>Genomic analysis of 38 Legionella species identifies large and diverse effector repertoires.</title>
        <authorList>
            <person name="Burstein D."/>
            <person name="Amaro F."/>
            <person name="Zusman T."/>
            <person name="Lifshitz Z."/>
            <person name="Cohen O."/>
            <person name="Gilbert J.A."/>
            <person name="Pupko T."/>
            <person name="Shuman H.A."/>
            <person name="Segal G."/>
        </authorList>
    </citation>
    <scope>NUCLEOTIDE SEQUENCE [LARGE SCALE GENOMIC DNA]</scope>
    <source>
        <strain evidence="2 4">CDC#72-OH-14</strain>
    </source>
</reference>
<proteinExistence type="predicted"/>
<gene>
    <name evidence="2" type="ORF">Lcin_2397</name>
    <name evidence="3" type="ORF">NCTC12438_02412</name>
</gene>
<feature type="region of interest" description="Disordered" evidence="1">
    <location>
        <begin position="1"/>
        <end position="25"/>
    </location>
</feature>
<accession>A0A378IUV6</accession>
<dbReference type="EMBL" id="UGNX01000001">
    <property type="protein sequence ID" value="STX35784.1"/>
    <property type="molecule type" value="Genomic_DNA"/>
</dbReference>
<dbReference type="OrthoDB" id="5652995at2"/>
<dbReference type="AlphaFoldDB" id="A0A378IUV6"/>
<dbReference type="EMBL" id="LNXX01000043">
    <property type="protein sequence ID" value="KTC83025.1"/>
    <property type="molecule type" value="Genomic_DNA"/>
</dbReference>
<organism evidence="3 5">
    <name type="scientific">Legionella cincinnatiensis</name>
    <dbReference type="NCBI Taxonomy" id="28085"/>
    <lineage>
        <taxon>Bacteria</taxon>
        <taxon>Pseudomonadati</taxon>
        <taxon>Pseudomonadota</taxon>
        <taxon>Gammaproteobacteria</taxon>
        <taxon>Legionellales</taxon>
        <taxon>Legionellaceae</taxon>
        <taxon>Legionella</taxon>
    </lineage>
</organism>
<evidence type="ECO:0000313" key="5">
    <source>
        <dbReference type="Proteomes" id="UP000255316"/>
    </source>
</evidence>
<evidence type="ECO:0000313" key="3">
    <source>
        <dbReference type="EMBL" id="STX35784.1"/>
    </source>
</evidence>
<dbReference type="Proteomes" id="UP000255316">
    <property type="component" value="Unassembled WGS sequence"/>
</dbReference>
<sequence>MKDKERCVDPGNAKEDKERRVDPGQVKGDIGTYKFKKDENSPYYELENYVDKLLTEKQKNLLHEGINEYEQTHRQKAEEFFKKIDGYGANISFDNPKYFRELYWDQINKAFQAQDNYIDPKKKKYFESNKLEKAGTKLRHFLGDKQLEELYKLALEEEMNSREYRNALFNRSINEIDGPKGDKKLLAFLGGVSGSGKTSALKMLVDEVLENQGLKDNSEGQEKHYCTILDGALAREVSQMRSITATCVEKKGYSGTVDLQKASNILDGAKNKLEKVAFAEDNLNIAIPETYSNIFSINFMEKYLTMLTTPNRIMVFGRVEAKKDAVAFMGANRAYKDKSEPEYNSSDKCIDPNVKSDKEHKRYNAAGFIWGDLGSKIAQYIFTVYQDDPLSYVLNNDLSLKTENGKKLIVSDRIYDKWVAHQERAQVCTENKIEGPKPVSLEEYRNANGRLSPIVDDSKNDSHVKVIGNFLLNVTKLYLQKEIINMKTQQLNPFLSEEKRKELKEKLEHYQEISQSIKTESSICKLVKNSLEFLNPNTDLRETISKMHDLTAQSEKFLDFKNNFKAAVRPGACVDPCEEQDERFSFNS</sequence>